<gene>
    <name evidence="2" type="ORF">KF715C_ch26590</name>
</gene>
<keyword evidence="1" id="KW-0812">Transmembrane</keyword>
<dbReference type="AlphaFoldDB" id="A0A1L7NCT0"/>
<accession>A0A1L7NCT0</accession>
<feature type="transmembrane region" description="Helical" evidence="1">
    <location>
        <begin position="13"/>
        <end position="35"/>
    </location>
</feature>
<proteinExistence type="predicted"/>
<evidence type="ECO:0000256" key="1">
    <source>
        <dbReference type="SAM" id="Phobius"/>
    </source>
</evidence>
<protein>
    <submittedName>
        <fullName evidence="2">Amino acid permease-associated protein</fullName>
    </submittedName>
</protein>
<dbReference type="Proteomes" id="UP000218731">
    <property type="component" value="Chromosome 1"/>
</dbReference>
<keyword evidence="1" id="KW-0472">Membrane</keyword>
<keyword evidence="1" id="KW-1133">Transmembrane helix</keyword>
<evidence type="ECO:0000313" key="3">
    <source>
        <dbReference type="Proteomes" id="UP000218731"/>
    </source>
</evidence>
<name>A0A1L7NCT0_PSEPU</name>
<dbReference type="EMBL" id="AP015029">
    <property type="protein sequence ID" value="BAW23232.1"/>
    <property type="molecule type" value="Genomic_DNA"/>
</dbReference>
<organism evidence="2 3">
    <name type="scientific">Pseudomonas putida</name>
    <name type="common">Arthrobacter siderocapsulatus</name>
    <dbReference type="NCBI Taxonomy" id="303"/>
    <lineage>
        <taxon>Bacteria</taxon>
        <taxon>Pseudomonadati</taxon>
        <taxon>Pseudomonadota</taxon>
        <taxon>Gammaproteobacteria</taxon>
        <taxon>Pseudomonadales</taxon>
        <taxon>Pseudomonadaceae</taxon>
        <taxon>Pseudomonas</taxon>
    </lineage>
</organism>
<reference evidence="2 3" key="1">
    <citation type="submission" date="2015-11" db="EMBL/GenBank/DDBJ databases">
        <title>Complete genome sequencing of a biphenyl-degrading bacterium, Pseudomonas putida KF715 (=NBRC110667).</title>
        <authorList>
            <person name="Suenaga H."/>
            <person name="Fujihara N."/>
            <person name="Watanabe T."/>
            <person name="Hirose J."/>
            <person name="Kimura N."/>
            <person name="Yamazoe A."/>
            <person name="Hosoyama A."/>
            <person name="Shimodaira J."/>
            <person name="Furukawa K."/>
        </authorList>
    </citation>
    <scope>NUCLEOTIDE SEQUENCE [LARGE SCALE GENOMIC DNA]</scope>
    <source>
        <strain evidence="2 3">KF715</strain>
    </source>
</reference>
<evidence type="ECO:0000313" key="2">
    <source>
        <dbReference type="EMBL" id="BAW23232.1"/>
    </source>
</evidence>
<sequence length="62" mass="7121">MTPVHLYGFWRDFTVLLILCVYLVVGMCALFSRVLRRDREHPYRMPLWPLPALAAVTGPGTC</sequence>